<evidence type="ECO:0000256" key="8">
    <source>
        <dbReference type="ARBA" id="ARBA00029447"/>
    </source>
</evidence>
<sequence length="545" mass="59344">MNMERLSKVSIATRAWSILALFAIGLLLNTYLNIDKSREHMRENYERGVMTIVESAHGVVEHYYDLYRAGEMSEKEAQASALKAVSAMRFDGDNYVFVGDNTGIQLATGVSSLLGKNIMGLQDSSGEYFVQRLYQTARSGGGFVDYTWRNPDKGTTDPKTSYALMFQPWQWMIGSGMNMVALQAATERSEMASLGYAVAILSVLSLMIAFFIKTITSPLKRSVRAMQALSKGEGDLTQRLPEEGSSELIQLARYFNQFVASVQSIMLNISDAGSQVSSAANQLSTSVHHIDDSLNQQQSDVDMLATAMTQMLATVEEVASRTVEANDASRLAANETNSSHQIINQNVNEANQLAQQMDSASHVVEQLASDAKNVDTVLEVIRGVAEQTNLLALNAAIEAARAGEQGRGFAVVADEVRSLSLRTHESTLEIQNIVEKLQNGAGNIVTVMEQGAVKAVNASSLSSQAGEALTRINKEVHTIEEMNQHIATAAEEQTVTVNDINRNVVSLNDMASSVSEESAQMASASKELRNVSENLMSMINRFKLA</sequence>
<dbReference type="FunFam" id="1.10.287.950:FF:000001">
    <property type="entry name" value="Methyl-accepting chemotaxis sensory transducer"/>
    <property type="match status" value="1"/>
</dbReference>
<keyword evidence="2" id="KW-1003">Cell membrane</keyword>
<dbReference type="GO" id="GO:0004888">
    <property type="term" value="F:transmembrane signaling receptor activity"/>
    <property type="evidence" value="ECO:0007669"/>
    <property type="project" value="InterPro"/>
</dbReference>
<dbReference type="GO" id="GO:0007165">
    <property type="term" value="P:signal transduction"/>
    <property type="evidence" value="ECO:0007669"/>
    <property type="project" value="UniProtKB-KW"/>
</dbReference>
<keyword evidence="4 11" id="KW-0812">Transmembrane</keyword>
<feature type="domain" description="HAMP" evidence="14">
    <location>
        <begin position="213"/>
        <end position="267"/>
    </location>
</feature>
<evidence type="ECO:0000256" key="3">
    <source>
        <dbReference type="ARBA" id="ARBA00022519"/>
    </source>
</evidence>
<dbReference type="SMART" id="SM01049">
    <property type="entry name" value="Cache_2"/>
    <property type="match status" value="1"/>
</dbReference>
<comment type="subcellular location">
    <subcellularLocation>
        <location evidence="1">Cell inner membrane</location>
        <topology evidence="1">Multi-pass membrane protein</topology>
    </subcellularLocation>
</comment>
<feature type="transmembrane region" description="Helical" evidence="11">
    <location>
        <begin position="15"/>
        <end position="34"/>
    </location>
</feature>
<dbReference type="OrthoDB" id="2489132at2"/>
<keyword evidence="3" id="KW-0997">Cell inner membrane</keyword>
<reference evidence="15 16" key="1">
    <citation type="submission" date="2014-10" db="EMBL/GenBank/DDBJ databases">
        <title>Genome sequencing of Vibrio sinaloensis T08.</title>
        <authorList>
            <person name="Chan K.-G."/>
            <person name="Mohamad N.I."/>
        </authorList>
    </citation>
    <scope>NUCLEOTIDE SEQUENCE [LARGE SCALE GENOMIC DNA]</scope>
    <source>
        <strain evidence="15 16">T08</strain>
    </source>
</reference>
<comment type="caution">
    <text evidence="15">The sequence shown here is derived from an EMBL/GenBank/DDBJ whole genome shotgun (WGS) entry which is preliminary data.</text>
</comment>
<dbReference type="InterPro" id="IPR003660">
    <property type="entry name" value="HAMP_dom"/>
</dbReference>
<dbReference type="Pfam" id="PF17200">
    <property type="entry name" value="sCache_2"/>
    <property type="match status" value="1"/>
</dbReference>
<dbReference type="EMBL" id="JRWP01000043">
    <property type="protein sequence ID" value="KGY07566.1"/>
    <property type="molecule type" value="Genomic_DNA"/>
</dbReference>
<evidence type="ECO:0000256" key="9">
    <source>
        <dbReference type="PROSITE-ProRule" id="PRU00284"/>
    </source>
</evidence>
<dbReference type="InterPro" id="IPR000727">
    <property type="entry name" value="T_SNARE_dom"/>
</dbReference>
<name>A0A0A5HVP0_PHOS4</name>
<organism evidence="15 16">
    <name type="scientific">Photobacterium sp. (strain ATCC 43367)</name>
    <dbReference type="NCBI Taxonomy" id="379097"/>
    <lineage>
        <taxon>Bacteria</taxon>
        <taxon>Pseudomonadati</taxon>
        <taxon>Pseudomonadota</taxon>
        <taxon>Gammaproteobacteria</taxon>
        <taxon>Vibrionales</taxon>
        <taxon>Vibrionaceae</taxon>
        <taxon>Vibrio</taxon>
        <taxon>Vibrio oreintalis group</taxon>
    </lineage>
</organism>
<dbReference type="Pfam" id="PF00015">
    <property type="entry name" value="MCPsignal"/>
    <property type="match status" value="1"/>
</dbReference>
<feature type="coiled-coil region" evidence="10">
    <location>
        <begin position="514"/>
        <end position="541"/>
    </location>
</feature>
<dbReference type="InterPro" id="IPR004089">
    <property type="entry name" value="MCPsignal_dom"/>
</dbReference>
<keyword evidence="5 11" id="KW-1133">Transmembrane helix</keyword>
<feature type="domain" description="Methyl-accepting transducer" evidence="12">
    <location>
        <begin position="272"/>
        <end position="508"/>
    </location>
</feature>
<dbReference type="Pfam" id="PF00672">
    <property type="entry name" value="HAMP"/>
    <property type="match status" value="1"/>
</dbReference>
<evidence type="ECO:0000256" key="5">
    <source>
        <dbReference type="ARBA" id="ARBA00022989"/>
    </source>
</evidence>
<keyword evidence="7 9" id="KW-0807">Transducer</keyword>
<dbReference type="GO" id="GO:0006935">
    <property type="term" value="P:chemotaxis"/>
    <property type="evidence" value="ECO:0007669"/>
    <property type="project" value="InterPro"/>
</dbReference>
<dbReference type="Proteomes" id="UP000030451">
    <property type="component" value="Unassembled WGS sequence"/>
</dbReference>
<dbReference type="PROSITE" id="PS50885">
    <property type="entry name" value="HAMP"/>
    <property type="match status" value="1"/>
</dbReference>
<evidence type="ECO:0000256" key="2">
    <source>
        <dbReference type="ARBA" id="ARBA00022475"/>
    </source>
</evidence>
<evidence type="ECO:0000256" key="10">
    <source>
        <dbReference type="SAM" id="Coils"/>
    </source>
</evidence>
<dbReference type="CDD" id="cd11386">
    <property type="entry name" value="MCP_signal"/>
    <property type="match status" value="1"/>
</dbReference>
<dbReference type="InterPro" id="IPR004090">
    <property type="entry name" value="Chemotax_Me-accpt_rcpt"/>
</dbReference>
<dbReference type="STRING" id="379097.SE23_03420"/>
<dbReference type="SMART" id="SM00283">
    <property type="entry name" value="MA"/>
    <property type="match status" value="1"/>
</dbReference>
<feature type="transmembrane region" description="Helical" evidence="11">
    <location>
        <begin position="194"/>
        <end position="212"/>
    </location>
</feature>
<dbReference type="CDD" id="cd06225">
    <property type="entry name" value="HAMP"/>
    <property type="match status" value="1"/>
</dbReference>
<dbReference type="SUPFAM" id="SSF58104">
    <property type="entry name" value="Methyl-accepting chemotaxis protein (MCP) signaling domain"/>
    <property type="match status" value="1"/>
</dbReference>
<gene>
    <name evidence="15" type="ORF">NM06_16535</name>
</gene>
<comment type="similarity">
    <text evidence="8">Belongs to the methyl-accepting chemotaxis (MCP) protein family.</text>
</comment>
<evidence type="ECO:0000256" key="11">
    <source>
        <dbReference type="SAM" id="Phobius"/>
    </source>
</evidence>
<evidence type="ECO:0000259" key="14">
    <source>
        <dbReference type="PROSITE" id="PS50885"/>
    </source>
</evidence>
<proteinExistence type="inferred from homology"/>
<dbReference type="PROSITE" id="PS50111">
    <property type="entry name" value="CHEMOTAXIS_TRANSDUC_2"/>
    <property type="match status" value="1"/>
</dbReference>
<keyword evidence="10" id="KW-0175">Coiled coil</keyword>
<evidence type="ECO:0000259" key="12">
    <source>
        <dbReference type="PROSITE" id="PS50111"/>
    </source>
</evidence>
<dbReference type="PRINTS" id="PR00260">
    <property type="entry name" value="CHEMTRNSDUCR"/>
</dbReference>
<keyword evidence="6 11" id="KW-0472">Membrane</keyword>
<feature type="domain" description="T-SNARE coiled-coil homology" evidence="13">
    <location>
        <begin position="459"/>
        <end position="521"/>
    </location>
</feature>
<evidence type="ECO:0000259" key="13">
    <source>
        <dbReference type="PROSITE" id="PS50192"/>
    </source>
</evidence>
<dbReference type="PANTHER" id="PTHR32089:SF120">
    <property type="entry name" value="METHYL-ACCEPTING CHEMOTAXIS PROTEIN TLPQ"/>
    <property type="match status" value="1"/>
</dbReference>
<evidence type="ECO:0000313" key="15">
    <source>
        <dbReference type="EMBL" id="KGY07566.1"/>
    </source>
</evidence>
<dbReference type="SMART" id="SM00304">
    <property type="entry name" value="HAMP"/>
    <property type="match status" value="1"/>
</dbReference>
<dbReference type="AlphaFoldDB" id="A0A0A5HVP0"/>
<evidence type="ECO:0000256" key="4">
    <source>
        <dbReference type="ARBA" id="ARBA00022692"/>
    </source>
</evidence>
<dbReference type="Gene3D" id="3.30.450.20">
    <property type="entry name" value="PAS domain"/>
    <property type="match status" value="1"/>
</dbReference>
<dbReference type="PANTHER" id="PTHR32089">
    <property type="entry name" value="METHYL-ACCEPTING CHEMOTAXIS PROTEIN MCPB"/>
    <property type="match status" value="1"/>
</dbReference>
<dbReference type="GO" id="GO:0005886">
    <property type="term" value="C:plasma membrane"/>
    <property type="evidence" value="ECO:0007669"/>
    <property type="project" value="UniProtKB-SubCell"/>
</dbReference>
<evidence type="ECO:0000256" key="1">
    <source>
        <dbReference type="ARBA" id="ARBA00004429"/>
    </source>
</evidence>
<dbReference type="RefSeq" id="WP_038192243.1">
    <property type="nucleotide sequence ID" value="NZ_JRWP01000043.1"/>
</dbReference>
<accession>A0A0A5HVP0</accession>
<dbReference type="InterPro" id="IPR033480">
    <property type="entry name" value="sCache_2"/>
</dbReference>
<evidence type="ECO:0000256" key="6">
    <source>
        <dbReference type="ARBA" id="ARBA00023136"/>
    </source>
</evidence>
<evidence type="ECO:0000313" key="16">
    <source>
        <dbReference type="Proteomes" id="UP000030451"/>
    </source>
</evidence>
<dbReference type="Gene3D" id="1.10.287.950">
    <property type="entry name" value="Methyl-accepting chemotaxis protein"/>
    <property type="match status" value="1"/>
</dbReference>
<protein>
    <submittedName>
        <fullName evidence="15">Chemotaxis protein</fullName>
    </submittedName>
</protein>
<evidence type="ECO:0000256" key="7">
    <source>
        <dbReference type="ARBA" id="ARBA00023224"/>
    </source>
</evidence>
<dbReference type="PROSITE" id="PS50192">
    <property type="entry name" value="T_SNARE"/>
    <property type="match status" value="1"/>
</dbReference>